<evidence type="ECO:0008006" key="4">
    <source>
        <dbReference type="Google" id="ProtNLM"/>
    </source>
</evidence>
<dbReference type="EMBL" id="JBBPBK010000007">
    <property type="protein sequence ID" value="KAK9282164.1"/>
    <property type="molecule type" value="Genomic_DNA"/>
</dbReference>
<dbReference type="PANTHER" id="PTHR31374:SF139">
    <property type="entry name" value="OS02G0143300 PROTEIN"/>
    <property type="match status" value="1"/>
</dbReference>
<comment type="similarity">
    <text evidence="1">Belongs to the ARG7 family.</text>
</comment>
<dbReference type="AlphaFoldDB" id="A0AAP0RP96"/>
<comment type="caution">
    <text evidence="2">The sequence shown here is derived from an EMBL/GenBank/DDBJ whole genome shotgun (WGS) entry which is preliminary data.</text>
</comment>
<sequence>MSPGRRMVQLWQMSRPKNILRLWLWLAPPLHQKQPLAIASKNGNLRDPVNENSKENLLLAGESSNGRRSRTRRGSSLKEVPKGFLAVYVGSELRRFVIPASYLSMPDFMVLMERAAEEFGFEQEGGLRFPCEVEDFEEILVRCLAMHQMMKSKNKKKKNHSALEPRWYISSS</sequence>
<organism evidence="2 3">
    <name type="scientific">Liquidambar formosana</name>
    <name type="common">Formosan gum</name>
    <dbReference type="NCBI Taxonomy" id="63359"/>
    <lineage>
        <taxon>Eukaryota</taxon>
        <taxon>Viridiplantae</taxon>
        <taxon>Streptophyta</taxon>
        <taxon>Embryophyta</taxon>
        <taxon>Tracheophyta</taxon>
        <taxon>Spermatophyta</taxon>
        <taxon>Magnoliopsida</taxon>
        <taxon>eudicotyledons</taxon>
        <taxon>Gunneridae</taxon>
        <taxon>Pentapetalae</taxon>
        <taxon>Saxifragales</taxon>
        <taxon>Altingiaceae</taxon>
        <taxon>Liquidambar</taxon>
    </lineage>
</organism>
<name>A0AAP0RP96_LIQFO</name>
<dbReference type="InterPro" id="IPR003676">
    <property type="entry name" value="SAUR_fam"/>
</dbReference>
<evidence type="ECO:0000313" key="2">
    <source>
        <dbReference type="EMBL" id="KAK9282164.1"/>
    </source>
</evidence>
<accession>A0AAP0RP96</accession>
<evidence type="ECO:0000256" key="1">
    <source>
        <dbReference type="ARBA" id="ARBA00006974"/>
    </source>
</evidence>
<evidence type="ECO:0000313" key="3">
    <source>
        <dbReference type="Proteomes" id="UP001415857"/>
    </source>
</evidence>
<gene>
    <name evidence="2" type="ORF">L1049_005076</name>
</gene>
<reference evidence="2 3" key="1">
    <citation type="journal article" date="2024" name="Plant J.">
        <title>Genome sequences and population genomics reveal climatic adaptation and genomic divergence between two closely related sweetgum species.</title>
        <authorList>
            <person name="Xu W.Q."/>
            <person name="Ren C.Q."/>
            <person name="Zhang X.Y."/>
            <person name="Comes H.P."/>
            <person name="Liu X.H."/>
            <person name="Li Y.G."/>
            <person name="Kettle C.J."/>
            <person name="Jalonen R."/>
            <person name="Gaisberger H."/>
            <person name="Ma Y.Z."/>
            <person name="Qiu Y.X."/>
        </authorList>
    </citation>
    <scope>NUCLEOTIDE SEQUENCE [LARGE SCALE GENOMIC DNA]</scope>
    <source>
        <strain evidence="2">Hangzhou</strain>
    </source>
</reference>
<protein>
    <recommendedName>
        <fullName evidence="4">Small auxin up regulated protein</fullName>
    </recommendedName>
</protein>
<keyword evidence="3" id="KW-1185">Reference proteome</keyword>
<proteinExistence type="inferred from homology"/>
<dbReference type="Proteomes" id="UP001415857">
    <property type="component" value="Unassembled WGS sequence"/>
</dbReference>
<dbReference type="PANTHER" id="PTHR31374">
    <property type="entry name" value="AUXIN-INDUCED PROTEIN-LIKE-RELATED"/>
    <property type="match status" value="1"/>
</dbReference>
<dbReference type="GO" id="GO:0009733">
    <property type="term" value="P:response to auxin"/>
    <property type="evidence" value="ECO:0007669"/>
    <property type="project" value="InterPro"/>
</dbReference>
<dbReference type="Pfam" id="PF02519">
    <property type="entry name" value="Auxin_inducible"/>
    <property type="match status" value="1"/>
</dbReference>